<dbReference type="Proteomes" id="UP000576821">
    <property type="component" value="Unassembled WGS sequence"/>
</dbReference>
<evidence type="ECO:0000256" key="3">
    <source>
        <dbReference type="ARBA" id="ARBA00023163"/>
    </source>
</evidence>
<keyword evidence="3" id="KW-0804">Transcription</keyword>
<name>A0A846MH00_9SPHN</name>
<dbReference type="InterPro" id="IPR009057">
    <property type="entry name" value="Homeodomain-like_sf"/>
</dbReference>
<keyword evidence="1" id="KW-0805">Transcription regulation</keyword>
<gene>
    <name evidence="6" type="ORF">FHS54_002845</name>
</gene>
<proteinExistence type="predicted"/>
<dbReference type="PANTHER" id="PTHR30055">
    <property type="entry name" value="HTH-TYPE TRANSCRIPTIONAL REGULATOR RUTR"/>
    <property type="match status" value="1"/>
</dbReference>
<evidence type="ECO:0000256" key="4">
    <source>
        <dbReference type="PROSITE-ProRule" id="PRU00335"/>
    </source>
</evidence>
<evidence type="ECO:0000256" key="1">
    <source>
        <dbReference type="ARBA" id="ARBA00023015"/>
    </source>
</evidence>
<dbReference type="PRINTS" id="PR00455">
    <property type="entry name" value="HTHTETR"/>
</dbReference>
<dbReference type="SUPFAM" id="SSF46689">
    <property type="entry name" value="Homeodomain-like"/>
    <property type="match status" value="1"/>
</dbReference>
<evidence type="ECO:0000313" key="7">
    <source>
        <dbReference type="Proteomes" id="UP000576821"/>
    </source>
</evidence>
<dbReference type="GO" id="GO:0003700">
    <property type="term" value="F:DNA-binding transcription factor activity"/>
    <property type="evidence" value="ECO:0007669"/>
    <property type="project" value="TreeGrafter"/>
</dbReference>
<dbReference type="InterPro" id="IPR036271">
    <property type="entry name" value="Tet_transcr_reg_TetR-rel_C_sf"/>
</dbReference>
<keyword evidence="7" id="KW-1185">Reference proteome</keyword>
<reference evidence="6 7" key="1">
    <citation type="submission" date="2020-03" db="EMBL/GenBank/DDBJ databases">
        <title>Genomic Encyclopedia of Type Strains, Phase IV (KMG-IV): sequencing the most valuable type-strain genomes for metagenomic binning, comparative biology and taxonomic classification.</title>
        <authorList>
            <person name="Goeker M."/>
        </authorList>
    </citation>
    <scope>NUCLEOTIDE SEQUENCE [LARGE SCALE GENOMIC DNA]</scope>
    <source>
        <strain evidence="6 7">DSM 21299</strain>
    </source>
</reference>
<comment type="caution">
    <text evidence="6">The sequence shown here is derived from an EMBL/GenBank/DDBJ whole genome shotgun (WGS) entry which is preliminary data.</text>
</comment>
<feature type="domain" description="HTH tetR-type" evidence="5">
    <location>
        <begin position="38"/>
        <end position="98"/>
    </location>
</feature>
<dbReference type="PROSITE" id="PS50977">
    <property type="entry name" value="HTH_TETR_2"/>
    <property type="match status" value="1"/>
</dbReference>
<keyword evidence="2 4" id="KW-0238">DNA-binding</keyword>
<dbReference type="InterPro" id="IPR001647">
    <property type="entry name" value="HTH_TetR"/>
</dbReference>
<evidence type="ECO:0000256" key="2">
    <source>
        <dbReference type="ARBA" id="ARBA00023125"/>
    </source>
</evidence>
<evidence type="ECO:0000259" key="5">
    <source>
        <dbReference type="PROSITE" id="PS50977"/>
    </source>
</evidence>
<organism evidence="6 7">
    <name type="scientific">Sphingobium vermicomposti</name>
    <dbReference type="NCBI Taxonomy" id="529005"/>
    <lineage>
        <taxon>Bacteria</taxon>
        <taxon>Pseudomonadati</taxon>
        <taxon>Pseudomonadota</taxon>
        <taxon>Alphaproteobacteria</taxon>
        <taxon>Sphingomonadales</taxon>
        <taxon>Sphingomonadaceae</taxon>
        <taxon>Sphingobium</taxon>
    </lineage>
</organism>
<evidence type="ECO:0000313" key="6">
    <source>
        <dbReference type="EMBL" id="NIJ17845.1"/>
    </source>
</evidence>
<dbReference type="SUPFAM" id="SSF48498">
    <property type="entry name" value="Tetracyclin repressor-like, C-terminal domain"/>
    <property type="match status" value="1"/>
</dbReference>
<dbReference type="AlphaFoldDB" id="A0A846MH00"/>
<protein>
    <submittedName>
        <fullName evidence="6">AcrR family transcriptional regulator</fullName>
    </submittedName>
</protein>
<feature type="DNA-binding region" description="H-T-H motif" evidence="4">
    <location>
        <begin position="61"/>
        <end position="80"/>
    </location>
</feature>
<dbReference type="Pfam" id="PF00440">
    <property type="entry name" value="TetR_N"/>
    <property type="match status" value="1"/>
</dbReference>
<dbReference type="EMBL" id="JAASQR010000004">
    <property type="protein sequence ID" value="NIJ17845.1"/>
    <property type="molecule type" value="Genomic_DNA"/>
</dbReference>
<dbReference type="PANTHER" id="PTHR30055:SF240">
    <property type="entry name" value="HTH-TYPE TRANSCRIPTIONAL REGULATOR ACRR"/>
    <property type="match status" value="1"/>
</dbReference>
<accession>A0A846MH00</accession>
<dbReference type="RefSeq" id="WP_167304677.1">
    <property type="nucleotide sequence ID" value="NZ_JAASQR010000004.1"/>
</dbReference>
<sequence>MDSPTKQTKAPRKRAGYEARLAESEELAIERENRTTRSDTRARLLVAALELFSKNGFDASTMRDLAQFAGIKAPAIYNHFKSKEALLGEALLWAMEDFNERVLGPRAPEESDIKALEGILERHIRYQLENPVIARAFDILMAHNLLQRVGEIKFQQAIQDRLRLYLREVTKLVSLLIEDAPVKSDYRILSSAISTMYDQVGRWYVSASKAADNHLVATYWDLTRRMLGVGDTAPGA</sequence>
<dbReference type="GO" id="GO:0000976">
    <property type="term" value="F:transcription cis-regulatory region binding"/>
    <property type="evidence" value="ECO:0007669"/>
    <property type="project" value="TreeGrafter"/>
</dbReference>
<dbReference type="InterPro" id="IPR050109">
    <property type="entry name" value="HTH-type_TetR-like_transc_reg"/>
</dbReference>
<dbReference type="Gene3D" id="1.10.357.10">
    <property type="entry name" value="Tetracycline Repressor, domain 2"/>
    <property type="match status" value="1"/>
</dbReference>